<evidence type="ECO:0000256" key="1">
    <source>
        <dbReference type="SAM" id="MobiDB-lite"/>
    </source>
</evidence>
<name>A0A9Q1I1H4_CONCO</name>
<comment type="caution">
    <text evidence="2">The sequence shown here is derived from an EMBL/GenBank/DDBJ whole genome shotgun (WGS) entry which is preliminary data.</text>
</comment>
<feature type="region of interest" description="Disordered" evidence="1">
    <location>
        <begin position="1"/>
        <end position="23"/>
    </location>
</feature>
<proteinExistence type="predicted"/>
<dbReference type="Proteomes" id="UP001152803">
    <property type="component" value="Unassembled WGS sequence"/>
</dbReference>
<feature type="compositionally biased region" description="Basic and acidic residues" evidence="1">
    <location>
        <begin position="1"/>
        <end position="20"/>
    </location>
</feature>
<evidence type="ECO:0000313" key="2">
    <source>
        <dbReference type="EMBL" id="KAJ8278732.1"/>
    </source>
</evidence>
<keyword evidence="3" id="KW-1185">Reference proteome</keyword>
<dbReference type="EMBL" id="JAFJMO010000004">
    <property type="protein sequence ID" value="KAJ8278732.1"/>
    <property type="molecule type" value="Genomic_DNA"/>
</dbReference>
<reference evidence="2" key="1">
    <citation type="journal article" date="2023" name="Science">
        <title>Genome structures resolve the early diversification of teleost fishes.</title>
        <authorList>
            <person name="Parey E."/>
            <person name="Louis A."/>
            <person name="Montfort J."/>
            <person name="Bouchez O."/>
            <person name="Roques C."/>
            <person name="Iampietro C."/>
            <person name="Lluch J."/>
            <person name="Castinel A."/>
            <person name="Donnadieu C."/>
            <person name="Desvignes T."/>
            <person name="Floi Bucao C."/>
            <person name="Jouanno E."/>
            <person name="Wen M."/>
            <person name="Mejri S."/>
            <person name="Dirks R."/>
            <person name="Jansen H."/>
            <person name="Henkel C."/>
            <person name="Chen W.J."/>
            <person name="Zahm M."/>
            <person name="Cabau C."/>
            <person name="Klopp C."/>
            <person name="Thompson A.W."/>
            <person name="Robinson-Rechavi M."/>
            <person name="Braasch I."/>
            <person name="Lecointre G."/>
            <person name="Bobe J."/>
            <person name="Postlethwait J.H."/>
            <person name="Berthelot C."/>
            <person name="Roest Crollius H."/>
            <person name="Guiguen Y."/>
        </authorList>
    </citation>
    <scope>NUCLEOTIDE SEQUENCE</scope>
    <source>
        <strain evidence="2">Concon-B</strain>
    </source>
</reference>
<organism evidence="2 3">
    <name type="scientific">Conger conger</name>
    <name type="common">Conger eel</name>
    <name type="synonym">Muraena conger</name>
    <dbReference type="NCBI Taxonomy" id="82655"/>
    <lineage>
        <taxon>Eukaryota</taxon>
        <taxon>Metazoa</taxon>
        <taxon>Chordata</taxon>
        <taxon>Craniata</taxon>
        <taxon>Vertebrata</taxon>
        <taxon>Euteleostomi</taxon>
        <taxon>Actinopterygii</taxon>
        <taxon>Neopterygii</taxon>
        <taxon>Teleostei</taxon>
        <taxon>Anguilliformes</taxon>
        <taxon>Congridae</taxon>
        <taxon>Conger</taxon>
    </lineage>
</organism>
<gene>
    <name evidence="2" type="ORF">COCON_G00057980</name>
</gene>
<dbReference type="AlphaFoldDB" id="A0A9Q1I1H4"/>
<evidence type="ECO:0000313" key="3">
    <source>
        <dbReference type="Proteomes" id="UP001152803"/>
    </source>
</evidence>
<protein>
    <submittedName>
        <fullName evidence="2">Uncharacterized protein</fullName>
    </submittedName>
</protein>
<accession>A0A9Q1I1H4</accession>
<sequence length="87" mass="9381">MSRVEASERPVADGETRPELGRSSCSTLCCTYLGYCSNYTVATEGPETQFSLGQRKLTVISMAILVTRGGSTVLYDKPDSSLCSSLF</sequence>